<accession>A0A026WY07</accession>
<organism evidence="1 2">
    <name type="scientific">Ooceraea biroi</name>
    <name type="common">Clonal raider ant</name>
    <name type="synonym">Cerapachys biroi</name>
    <dbReference type="NCBI Taxonomy" id="2015173"/>
    <lineage>
        <taxon>Eukaryota</taxon>
        <taxon>Metazoa</taxon>
        <taxon>Ecdysozoa</taxon>
        <taxon>Arthropoda</taxon>
        <taxon>Hexapoda</taxon>
        <taxon>Insecta</taxon>
        <taxon>Pterygota</taxon>
        <taxon>Neoptera</taxon>
        <taxon>Endopterygota</taxon>
        <taxon>Hymenoptera</taxon>
        <taxon>Apocrita</taxon>
        <taxon>Aculeata</taxon>
        <taxon>Formicoidea</taxon>
        <taxon>Formicidae</taxon>
        <taxon>Dorylinae</taxon>
        <taxon>Ooceraea</taxon>
    </lineage>
</organism>
<keyword evidence="2" id="KW-1185">Reference proteome</keyword>
<dbReference type="EMBL" id="KK107063">
    <property type="protein sequence ID" value="EZA60960.1"/>
    <property type="molecule type" value="Genomic_DNA"/>
</dbReference>
<name>A0A026WY07_OOCBI</name>
<protein>
    <submittedName>
        <fullName evidence="1">Uncharacterized protein</fullName>
    </submittedName>
</protein>
<evidence type="ECO:0000313" key="1">
    <source>
        <dbReference type="EMBL" id="EZA60960.1"/>
    </source>
</evidence>
<dbReference type="Proteomes" id="UP000053097">
    <property type="component" value="Unassembled WGS sequence"/>
</dbReference>
<gene>
    <name evidence="1" type="ORF">X777_08172</name>
</gene>
<evidence type="ECO:0000313" key="2">
    <source>
        <dbReference type="Proteomes" id="UP000053097"/>
    </source>
</evidence>
<proteinExistence type="predicted"/>
<reference evidence="1 2" key="1">
    <citation type="journal article" date="2014" name="Curr. Biol.">
        <title>The genome of the clonal raider ant Cerapachys biroi.</title>
        <authorList>
            <person name="Oxley P.R."/>
            <person name="Ji L."/>
            <person name="Fetter-Pruneda I."/>
            <person name="McKenzie S.K."/>
            <person name="Li C."/>
            <person name="Hu H."/>
            <person name="Zhang G."/>
            <person name="Kronauer D.J."/>
        </authorList>
    </citation>
    <scope>NUCLEOTIDE SEQUENCE [LARGE SCALE GENOMIC DNA]</scope>
</reference>
<dbReference type="AlphaFoldDB" id="A0A026WY07"/>
<sequence length="67" mass="7729">MERLRELCFRSPTYIWSSYGSLRQKEQGTKTGDKIGEFLCRTFVREINQSHRSHLSGTKGLAVRSPP</sequence>